<name>A0ACC2XV25_9TREE</name>
<sequence>MTELTVFATTYNLNTRGAGLASSHLQHWLHPAFEGDATGSTTAPDLVVIGVQELIPLHESRMLLFSSTQMDRCSHVFVLIAVSGFGATFIVDFQHAIVTALNTLAASLFPSNPASFRSVAPGPDYKSTSIGSIILLVFHNAQTVPDHKLGRPSIACLGLGLGSTYGLDIWSEDRGGYGMGNKGAVGLRIPINRGTENEEFWESFTFIGAHLAAHDKNLAERNANYRQILSSMLFTPSSSLDRPLRVWQTSHIFFLGDLNYRLATAPTGLEGALKESSLRLEGSGDASVLAKERQKLVALDTLKQQQAQGKAFTFLSEGSLENFAPTYKRIIGQVDGYNKKRRPGYTDRILFASYRGPRGSPNESSDASTESSPLLDVTDGQNPSDSGRISKYDSIPDLTVSDHKPVYALIKIPTPSSDSQHRYASQHSTPFLPFPSAMSPPATDALSLGVRRAISQVVDRTVGLTWYATLMLGAGNLIAGLLVEGLLVLVTLTWWMGLW</sequence>
<dbReference type="Proteomes" id="UP001234202">
    <property type="component" value="Unassembled WGS sequence"/>
</dbReference>
<reference evidence="1" key="1">
    <citation type="submission" date="2023-04" db="EMBL/GenBank/DDBJ databases">
        <title>Draft Genome sequencing of Naganishia species isolated from polar environments using Oxford Nanopore Technology.</title>
        <authorList>
            <person name="Leo P."/>
            <person name="Venkateswaran K."/>
        </authorList>
    </citation>
    <scope>NUCLEOTIDE SEQUENCE</scope>
    <source>
        <strain evidence="1">DBVPG 5303</strain>
    </source>
</reference>
<comment type="caution">
    <text evidence="1">The sequence shown here is derived from an EMBL/GenBank/DDBJ whole genome shotgun (WGS) entry which is preliminary data.</text>
</comment>
<evidence type="ECO:0000313" key="1">
    <source>
        <dbReference type="EMBL" id="KAJ9127884.1"/>
    </source>
</evidence>
<gene>
    <name evidence="1" type="ORF">QFC24_000169</name>
</gene>
<keyword evidence="2" id="KW-1185">Reference proteome</keyword>
<evidence type="ECO:0000313" key="2">
    <source>
        <dbReference type="Proteomes" id="UP001234202"/>
    </source>
</evidence>
<protein>
    <submittedName>
        <fullName evidence="1">Uncharacterized protein</fullName>
    </submittedName>
</protein>
<proteinExistence type="predicted"/>
<accession>A0ACC2XV25</accession>
<dbReference type="EMBL" id="JASBWV010000001">
    <property type="protein sequence ID" value="KAJ9127884.1"/>
    <property type="molecule type" value="Genomic_DNA"/>
</dbReference>
<organism evidence="1 2">
    <name type="scientific">Naganishia onofrii</name>
    <dbReference type="NCBI Taxonomy" id="1851511"/>
    <lineage>
        <taxon>Eukaryota</taxon>
        <taxon>Fungi</taxon>
        <taxon>Dikarya</taxon>
        <taxon>Basidiomycota</taxon>
        <taxon>Agaricomycotina</taxon>
        <taxon>Tremellomycetes</taxon>
        <taxon>Filobasidiales</taxon>
        <taxon>Filobasidiaceae</taxon>
        <taxon>Naganishia</taxon>
    </lineage>
</organism>